<evidence type="ECO:0000256" key="1">
    <source>
        <dbReference type="ARBA" id="ARBA00004370"/>
    </source>
</evidence>
<gene>
    <name evidence="7" type="ORF">BIT28_23185</name>
</gene>
<reference evidence="7 8" key="1">
    <citation type="submission" date="2016-09" db="EMBL/GenBank/DDBJ databases">
        <title>Photobacterium proteolyticum sp. nov. a protease producing bacterium isolated from ocean sediments of Laizhou Bay.</title>
        <authorList>
            <person name="Li Y."/>
        </authorList>
    </citation>
    <scope>NUCLEOTIDE SEQUENCE [LARGE SCALE GENOMIC DNA]</scope>
    <source>
        <strain evidence="7 8">13-12</strain>
    </source>
</reference>
<dbReference type="Gene3D" id="1.20.120.30">
    <property type="entry name" value="Aspartate receptor, ligand-binding domain"/>
    <property type="match status" value="1"/>
</dbReference>
<keyword evidence="8" id="KW-1185">Reference proteome</keyword>
<evidence type="ECO:0000256" key="3">
    <source>
        <dbReference type="ARBA" id="ARBA00029447"/>
    </source>
</evidence>
<evidence type="ECO:0000256" key="4">
    <source>
        <dbReference type="PROSITE-ProRule" id="PRU00284"/>
    </source>
</evidence>
<dbReference type="GO" id="GO:0016020">
    <property type="term" value="C:membrane"/>
    <property type="evidence" value="ECO:0007669"/>
    <property type="project" value="UniProtKB-SubCell"/>
</dbReference>
<dbReference type="InterPro" id="IPR004090">
    <property type="entry name" value="Chemotax_Me-accpt_rcpt"/>
</dbReference>
<proteinExistence type="inferred from homology"/>
<accession>A0A1Q9GLV3</accession>
<evidence type="ECO:0000313" key="8">
    <source>
        <dbReference type="Proteomes" id="UP000186905"/>
    </source>
</evidence>
<dbReference type="PANTHER" id="PTHR32089">
    <property type="entry name" value="METHYL-ACCEPTING CHEMOTAXIS PROTEIN MCPB"/>
    <property type="match status" value="1"/>
</dbReference>
<dbReference type="PROSITE" id="PS50111">
    <property type="entry name" value="CHEMOTAXIS_TRANSDUC_2"/>
    <property type="match status" value="1"/>
</dbReference>
<comment type="caution">
    <text evidence="7">The sequence shown here is derived from an EMBL/GenBank/DDBJ whole genome shotgun (WGS) entry which is preliminary data.</text>
</comment>
<feature type="domain" description="Methyl-accepting transducer" evidence="6">
    <location>
        <begin position="30"/>
        <end position="259"/>
    </location>
</feature>
<dbReference type="Pfam" id="PF13682">
    <property type="entry name" value="CZB"/>
    <property type="match status" value="1"/>
</dbReference>
<name>A0A1Q9GLV3_9GAMM</name>
<dbReference type="PANTHER" id="PTHR32089:SF112">
    <property type="entry name" value="LYSOZYME-LIKE PROTEIN-RELATED"/>
    <property type="match status" value="1"/>
</dbReference>
<comment type="subcellular location">
    <subcellularLocation>
        <location evidence="1">Membrane</location>
    </subcellularLocation>
</comment>
<dbReference type="GO" id="GO:0007165">
    <property type="term" value="P:signal transduction"/>
    <property type="evidence" value="ECO:0007669"/>
    <property type="project" value="UniProtKB-KW"/>
</dbReference>
<keyword evidence="2 4" id="KW-0807">Transducer</keyword>
<dbReference type="Pfam" id="PF00015">
    <property type="entry name" value="MCPsignal"/>
    <property type="match status" value="1"/>
</dbReference>
<dbReference type="GO" id="GO:0006935">
    <property type="term" value="P:chemotaxis"/>
    <property type="evidence" value="ECO:0007669"/>
    <property type="project" value="InterPro"/>
</dbReference>
<evidence type="ECO:0000313" key="7">
    <source>
        <dbReference type="EMBL" id="OLQ75535.1"/>
    </source>
</evidence>
<dbReference type="PRINTS" id="PR00260">
    <property type="entry name" value="CHEMTRNSDUCR"/>
</dbReference>
<dbReference type="InterPro" id="IPR025991">
    <property type="entry name" value="Chemoreceptor_zinc-bind_dom"/>
</dbReference>
<evidence type="ECO:0000256" key="5">
    <source>
        <dbReference type="SAM" id="Coils"/>
    </source>
</evidence>
<protein>
    <recommendedName>
        <fullName evidence="6">Methyl-accepting transducer domain-containing protein</fullName>
    </recommendedName>
</protein>
<dbReference type="EMBL" id="MJIL01000075">
    <property type="protein sequence ID" value="OLQ75535.1"/>
    <property type="molecule type" value="Genomic_DNA"/>
</dbReference>
<organism evidence="7 8">
    <name type="scientific">Photobacterium proteolyticum</name>
    <dbReference type="NCBI Taxonomy" id="1903952"/>
    <lineage>
        <taxon>Bacteria</taxon>
        <taxon>Pseudomonadati</taxon>
        <taxon>Pseudomonadota</taxon>
        <taxon>Gammaproteobacteria</taxon>
        <taxon>Vibrionales</taxon>
        <taxon>Vibrionaceae</taxon>
        <taxon>Photobacterium</taxon>
    </lineage>
</organism>
<comment type="similarity">
    <text evidence="3">Belongs to the methyl-accepting chemotaxis (MCP) protein family.</text>
</comment>
<dbReference type="Proteomes" id="UP000186905">
    <property type="component" value="Unassembled WGS sequence"/>
</dbReference>
<evidence type="ECO:0000259" key="6">
    <source>
        <dbReference type="PROSITE" id="PS50111"/>
    </source>
</evidence>
<dbReference type="OrthoDB" id="9808588at2"/>
<sequence>MFSYFGVIKKNDKSIDNSALQLQLNEHQHAKEELEKELVNQQGTLNTLQQSIANQRAFTGLLLDSISPLEHIRTNIASSAEGLKQQLEQHIIDNQNGIAILNGFRDILNEQVSQIKDSGDSLMALRVNSEDIGKFIATINNVSEQTNLLALNAAIEAARAGEHGRGFAVVADEVRQLAKNASGAASQIKNVVSEISSNTQSCSQSSEYVEKQCVKLHGEVKELVTIVTSLIVKSDELYRLVDETYSAIFLRLVQIDHVVWKANVYRRIHNRELANTDVDNHYTCRLGCWYYHGRGKELFSGCRSYHQLEKPHADVHTYGRKVLEAFAEGNENEAMQLIAKMESAAETVTALLNNLLCEIAQVKQQ</sequence>
<dbReference type="GO" id="GO:0004888">
    <property type="term" value="F:transmembrane signaling receptor activity"/>
    <property type="evidence" value="ECO:0007669"/>
    <property type="project" value="InterPro"/>
</dbReference>
<dbReference type="AlphaFoldDB" id="A0A1Q9GLV3"/>
<evidence type="ECO:0000256" key="2">
    <source>
        <dbReference type="ARBA" id="ARBA00023224"/>
    </source>
</evidence>
<dbReference type="InterPro" id="IPR004089">
    <property type="entry name" value="MCPsignal_dom"/>
</dbReference>
<dbReference type="Gene3D" id="6.10.250.3200">
    <property type="match status" value="1"/>
</dbReference>
<keyword evidence="5" id="KW-0175">Coiled coil</keyword>
<dbReference type="SUPFAM" id="SSF58104">
    <property type="entry name" value="Methyl-accepting chemotaxis protein (MCP) signaling domain"/>
    <property type="match status" value="1"/>
</dbReference>
<dbReference type="STRING" id="1903952.BIT28_23185"/>
<dbReference type="SMART" id="SM00283">
    <property type="entry name" value="MA"/>
    <property type="match status" value="1"/>
</dbReference>
<feature type="coiled-coil region" evidence="5">
    <location>
        <begin position="17"/>
        <end position="51"/>
    </location>
</feature>